<keyword evidence="4" id="KW-1185">Reference proteome</keyword>
<dbReference type="InterPro" id="IPR001452">
    <property type="entry name" value="SH3_domain"/>
</dbReference>
<dbReference type="EMBL" id="JAQIFT010000044">
    <property type="protein sequence ID" value="MDA3732015.1"/>
    <property type="molecule type" value="Genomic_DNA"/>
</dbReference>
<evidence type="ECO:0000256" key="1">
    <source>
        <dbReference type="ARBA" id="ARBA00022443"/>
    </source>
</evidence>
<proteinExistence type="predicted"/>
<organism evidence="3 4">
    <name type="scientific">Holtiella tumoricola</name>
    <dbReference type="NCBI Taxonomy" id="3018743"/>
    <lineage>
        <taxon>Bacteria</taxon>
        <taxon>Bacillati</taxon>
        <taxon>Bacillota</taxon>
        <taxon>Clostridia</taxon>
        <taxon>Lachnospirales</taxon>
        <taxon>Cellulosilyticaceae</taxon>
        <taxon>Holtiella</taxon>
    </lineage>
</organism>
<comment type="caution">
    <text evidence="3">The sequence shown here is derived from an EMBL/GenBank/DDBJ whole genome shotgun (WGS) entry which is preliminary data.</text>
</comment>
<dbReference type="RefSeq" id="WP_271012310.1">
    <property type="nucleotide sequence ID" value="NZ_JAQIFT010000044.1"/>
</dbReference>
<evidence type="ECO:0000259" key="2">
    <source>
        <dbReference type="Pfam" id="PF07653"/>
    </source>
</evidence>
<reference evidence="3" key="1">
    <citation type="journal article" date="2023" name="Int. J. Syst. Evol. Microbiol.">
        <title>&lt;i&gt;Holtiella tumoricola&lt;/i&gt; gen. nov. sp. nov., isolated from a human clinical sample.</title>
        <authorList>
            <person name="Allen-Vercoe E."/>
            <person name="Daigneault M.C."/>
            <person name="Vancuren S.J."/>
            <person name="Cochrane K."/>
            <person name="O'Neal L.L."/>
            <person name="Sankaranarayanan K."/>
            <person name="Lawson P.A."/>
        </authorList>
    </citation>
    <scope>NUCLEOTIDE SEQUENCE</scope>
    <source>
        <strain evidence="3">CC70A</strain>
    </source>
</reference>
<dbReference type="Pfam" id="PF07653">
    <property type="entry name" value="SH3_2"/>
    <property type="match status" value="1"/>
</dbReference>
<dbReference type="Proteomes" id="UP001169242">
    <property type="component" value="Unassembled WGS sequence"/>
</dbReference>
<evidence type="ECO:0000313" key="3">
    <source>
        <dbReference type="EMBL" id="MDA3732015.1"/>
    </source>
</evidence>
<dbReference type="AlphaFoldDB" id="A0AA42DNE8"/>
<accession>A0AA42DNE8</accession>
<protein>
    <submittedName>
        <fullName evidence="3">SH3 domain-containing protein</fullName>
    </submittedName>
</protein>
<evidence type="ECO:0000313" key="4">
    <source>
        <dbReference type="Proteomes" id="UP001169242"/>
    </source>
</evidence>
<sequence>MKKQLIILLSLGILLGSSGYIVHMQAHSDNEQAIPIEKPILQEEIIGQASDNIHIKQEEAQQADDEEKGWKLGFPEKIFGLETNGVTYQGGEEVKADLDGDGVLESLQYKVREQQNDFGANNEEVTNVEECMKFFINGKERLTAENAEGELLLEAPSKEFIIVDIDEKDDYKEIGFIDEGPSADYTTTYFRYDHGKLIYLGMTYDDRNGVLGDGKIISSERASILQTWWIDKVYELKNNILQEVPQELYETDFVVGLLREVPIYQEKDEMSETFTVKEGEKIRLLGTDNISWIAIETQDGRKGWIKIDEYSTIHSVGLDALEVFEGLCYAG</sequence>
<feature type="domain" description="SH3" evidence="2">
    <location>
        <begin position="274"/>
        <end position="306"/>
    </location>
</feature>
<name>A0AA42DNE8_9FIRM</name>
<gene>
    <name evidence="3" type="ORF">PBV87_11035</name>
</gene>
<keyword evidence="1" id="KW-0728">SH3 domain</keyword>